<accession>A0ABV0KGZ2</accession>
<keyword evidence="2" id="KW-1185">Reference proteome</keyword>
<evidence type="ECO:0000313" key="2">
    <source>
        <dbReference type="Proteomes" id="UP001476950"/>
    </source>
</evidence>
<gene>
    <name evidence="1" type="ORF">NDI38_07600</name>
</gene>
<dbReference type="PANTHER" id="PTHR12526">
    <property type="entry name" value="GLYCOSYLTRANSFERASE"/>
    <property type="match status" value="1"/>
</dbReference>
<dbReference type="RefSeq" id="WP_190455093.1">
    <property type="nucleotide sequence ID" value="NZ_JAMPLM010000004.1"/>
</dbReference>
<dbReference type="Pfam" id="PF13692">
    <property type="entry name" value="Glyco_trans_1_4"/>
    <property type="match status" value="1"/>
</dbReference>
<protein>
    <submittedName>
        <fullName evidence="1">Glycosyltransferase family 4 protein</fullName>
    </submittedName>
</protein>
<organism evidence="1 2">
    <name type="scientific">Stenomitos frigidus AS-A4</name>
    <dbReference type="NCBI Taxonomy" id="2933935"/>
    <lineage>
        <taxon>Bacteria</taxon>
        <taxon>Bacillati</taxon>
        <taxon>Cyanobacteriota</taxon>
        <taxon>Cyanophyceae</taxon>
        <taxon>Leptolyngbyales</taxon>
        <taxon>Leptolyngbyaceae</taxon>
        <taxon>Stenomitos</taxon>
    </lineage>
</organism>
<evidence type="ECO:0000313" key="1">
    <source>
        <dbReference type="EMBL" id="MEP1058303.1"/>
    </source>
</evidence>
<comment type="caution">
    <text evidence="1">The sequence shown here is derived from an EMBL/GenBank/DDBJ whole genome shotgun (WGS) entry which is preliminary data.</text>
</comment>
<dbReference type="CDD" id="cd03801">
    <property type="entry name" value="GT4_PimA-like"/>
    <property type="match status" value="1"/>
</dbReference>
<dbReference type="Proteomes" id="UP001476950">
    <property type="component" value="Unassembled WGS sequence"/>
</dbReference>
<dbReference type="Gene3D" id="3.40.50.2000">
    <property type="entry name" value="Glycogen Phosphorylase B"/>
    <property type="match status" value="2"/>
</dbReference>
<reference evidence="1 2" key="1">
    <citation type="submission" date="2022-04" db="EMBL/GenBank/DDBJ databases">
        <title>Positive selection, recombination, and allopatry shape intraspecific diversity of widespread and dominant cyanobacteria.</title>
        <authorList>
            <person name="Wei J."/>
            <person name="Shu W."/>
            <person name="Hu C."/>
        </authorList>
    </citation>
    <scope>NUCLEOTIDE SEQUENCE [LARGE SCALE GENOMIC DNA]</scope>
    <source>
        <strain evidence="1 2">AS-A4</strain>
    </source>
</reference>
<dbReference type="SUPFAM" id="SSF53756">
    <property type="entry name" value="UDP-Glycosyltransferase/glycogen phosphorylase"/>
    <property type="match status" value="1"/>
</dbReference>
<dbReference type="EMBL" id="JAMPLM010000004">
    <property type="protein sequence ID" value="MEP1058303.1"/>
    <property type="molecule type" value="Genomic_DNA"/>
</dbReference>
<proteinExistence type="predicted"/>
<sequence length="396" mass="44779">MQNVLFVLYFDFRANSAVHVHHFANCLVAQGLNCVVAVPHSKETISVLGKHLYKTIEFDEIHQIKDVFPDGRGPDIVHAWTPREVVRLYCKRLQELYDFKLFIHLEDNEEHILEKFLQTSYKDLCNNCPDSIPPHLSHPLKYHQFLKAADGVTVIIDRLKEFVPDYTPTLLLYPGADIDCFFPRARNPELALELGIPLNSAVLCYTGNVHPANAHEVRSLYLATAMLNREGYPTMLVRTGQGSVNILGEDDRWAQRYSIELGFVDRDRLPDILALADVLVQPGRSDAFNDYRFPSKLPEFLAMGKPVILPAANLGLLMENKKDALVLPVADALSIVESVKLLLDNKELYDKLSSGSVNFAKKYLSWSTSSENLKAFYETVFRSEKTKTGTVRTQAS</sequence>
<name>A0ABV0KGZ2_9CYAN</name>